<evidence type="ECO:0000313" key="4">
    <source>
        <dbReference type="Proteomes" id="UP000240912"/>
    </source>
</evidence>
<sequence>MNSPRRNHKIIRTSTVALSLNVLLKGQLAFLNSVFEVIAVSGEGSDLQEVQEREKVAVREVTMSRTISVFKDLHSLWKLYRLFRKEKPVIIHSITPKAGLLTMLAGKLAGVPIRIHTFTGLIFPSKTGALQKLLISMDRLLCWAATNIYPEGNGVKNDLLKYKITKKQLKVIGNGNVNGIDTAYFDPSSISKETRNALRLKLGISANDFVFIFVGRIVADKGINELIAAFKSFDATYPCKLLLVGNFEQELDPVLPAVAEEIKENENIIHVGYQPNVRDFYAISDAFVFPSYREGFPNVVLQAGAMSLPSLVTDINGSNEIIIPGENGIIIPPKDVQALQNAMIEILRDKALYSRLQRHARLMISSRYEQPFVWNELVKEYNLLLSKKI</sequence>
<name>A0A2T3HNQ3_9SPHI</name>
<evidence type="ECO:0000259" key="2">
    <source>
        <dbReference type="Pfam" id="PF13579"/>
    </source>
</evidence>
<dbReference type="AlphaFoldDB" id="A0A2T3HNQ3"/>
<dbReference type="Gene3D" id="3.40.50.2000">
    <property type="entry name" value="Glycogen Phosphorylase B"/>
    <property type="match status" value="2"/>
</dbReference>
<proteinExistence type="predicted"/>
<dbReference type="GO" id="GO:0016757">
    <property type="term" value="F:glycosyltransferase activity"/>
    <property type="evidence" value="ECO:0007669"/>
    <property type="project" value="InterPro"/>
</dbReference>
<dbReference type="Pfam" id="PF13579">
    <property type="entry name" value="Glyco_trans_4_4"/>
    <property type="match status" value="1"/>
</dbReference>
<evidence type="ECO:0000313" key="3">
    <source>
        <dbReference type="EMBL" id="PST84059.1"/>
    </source>
</evidence>
<keyword evidence="3" id="KW-0808">Transferase</keyword>
<comment type="caution">
    <text evidence="3">The sequence shown here is derived from an EMBL/GenBank/DDBJ whole genome shotgun (WGS) entry which is preliminary data.</text>
</comment>
<keyword evidence="4" id="KW-1185">Reference proteome</keyword>
<dbReference type="Pfam" id="PF00534">
    <property type="entry name" value="Glycos_transf_1"/>
    <property type="match status" value="1"/>
</dbReference>
<dbReference type="InterPro" id="IPR028098">
    <property type="entry name" value="Glyco_trans_4-like_N"/>
</dbReference>
<reference evidence="3 4" key="1">
    <citation type="submission" date="2018-03" db="EMBL/GenBank/DDBJ databases">
        <authorList>
            <person name="Keele B.F."/>
        </authorList>
    </citation>
    <scope>NUCLEOTIDE SEQUENCE [LARGE SCALE GENOMIC DNA]</scope>
    <source>
        <strain evidence="3 4">YL28-9</strain>
    </source>
</reference>
<organism evidence="3 4">
    <name type="scientific">Pedobacter yulinensis</name>
    <dbReference type="NCBI Taxonomy" id="2126353"/>
    <lineage>
        <taxon>Bacteria</taxon>
        <taxon>Pseudomonadati</taxon>
        <taxon>Bacteroidota</taxon>
        <taxon>Sphingobacteriia</taxon>
        <taxon>Sphingobacteriales</taxon>
        <taxon>Sphingobacteriaceae</taxon>
        <taxon>Pedobacter</taxon>
    </lineage>
</organism>
<accession>A0A2T3HNQ3</accession>
<evidence type="ECO:0000259" key="1">
    <source>
        <dbReference type="Pfam" id="PF00534"/>
    </source>
</evidence>
<feature type="domain" description="Glycosyl transferase family 1" evidence="1">
    <location>
        <begin position="197"/>
        <end position="361"/>
    </location>
</feature>
<gene>
    <name evidence="3" type="ORF">C7T94_04800</name>
</gene>
<dbReference type="InterPro" id="IPR050194">
    <property type="entry name" value="Glycosyltransferase_grp1"/>
</dbReference>
<feature type="domain" description="Glycosyltransferase subfamily 4-like N-terminal" evidence="2">
    <location>
        <begin position="37"/>
        <end position="175"/>
    </location>
</feature>
<dbReference type="OrthoDB" id="9790710at2"/>
<dbReference type="PANTHER" id="PTHR45947:SF3">
    <property type="entry name" value="SULFOQUINOVOSYL TRANSFERASE SQD2"/>
    <property type="match status" value="1"/>
</dbReference>
<dbReference type="CDD" id="cd03808">
    <property type="entry name" value="GT4_CapM-like"/>
    <property type="match status" value="1"/>
</dbReference>
<dbReference type="SUPFAM" id="SSF53756">
    <property type="entry name" value="UDP-Glycosyltransferase/glycogen phosphorylase"/>
    <property type="match status" value="1"/>
</dbReference>
<dbReference type="Proteomes" id="UP000240912">
    <property type="component" value="Unassembled WGS sequence"/>
</dbReference>
<protein>
    <submittedName>
        <fullName evidence="3">Glycosyltransferase family 1 protein</fullName>
    </submittedName>
</protein>
<dbReference type="InterPro" id="IPR001296">
    <property type="entry name" value="Glyco_trans_1"/>
</dbReference>
<dbReference type="PANTHER" id="PTHR45947">
    <property type="entry name" value="SULFOQUINOVOSYL TRANSFERASE SQD2"/>
    <property type="match status" value="1"/>
</dbReference>
<dbReference type="EMBL" id="PYLS01000004">
    <property type="protein sequence ID" value="PST84059.1"/>
    <property type="molecule type" value="Genomic_DNA"/>
</dbReference>